<dbReference type="RefSeq" id="WP_237873919.1">
    <property type="nucleotide sequence ID" value="NZ_JAKLTR010000010.1"/>
</dbReference>
<dbReference type="PANTHER" id="PTHR43311">
    <property type="entry name" value="GLUTAMATE--TRNA LIGASE"/>
    <property type="match status" value="1"/>
</dbReference>
<evidence type="ECO:0000256" key="3">
    <source>
        <dbReference type="ARBA" id="ARBA00022741"/>
    </source>
</evidence>
<sequence>MVYRQTRLAPTPSGFLHLGNVLSFAVTAYLARRSGAGILLRIDDMDRERVQPGYIQDVFDTLAYLDIPFDKGPVNAASFEVSFSQRQRMSLYEKALSELRSMNALFACTCSRTQLASDGIDSIYPGTCRHKNIPLDTPGAAWRLYTDERPLTIIGVSGDQISQQLPKNMYDFIVRKRDGYPAYQLTSLMDDLFWKVDLIVRGADLLPSTLAQLFLAQIMNRPAFSETHFFHHLLLSSSDGQKFSKSAGATSINFLRNEGRTSKDIFSLIGEKAGFKGITDWRALGQAVTGL</sequence>
<evidence type="ECO:0000313" key="10">
    <source>
        <dbReference type="EMBL" id="MCG2615777.1"/>
    </source>
</evidence>
<dbReference type="InterPro" id="IPR001412">
    <property type="entry name" value="aa-tRNA-synth_I_CS"/>
</dbReference>
<dbReference type="EMBL" id="JAKLTR010000010">
    <property type="protein sequence ID" value="MCG2615777.1"/>
    <property type="molecule type" value="Genomic_DNA"/>
</dbReference>
<dbReference type="InterPro" id="IPR020058">
    <property type="entry name" value="Glu/Gln-tRNA-synth_Ib_cat-dom"/>
</dbReference>
<keyword evidence="3 7" id="KW-0547">Nucleotide-binding</keyword>
<feature type="transmembrane region" description="Helical" evidence="8">
    <location>
        <begin position="12"/>
        <end position="31"/>
    </location>
</feature>
<comment type="similarity">
    <text evidence="7">Belongs to the class-I aminoacyl-tRNA synthetase family.</text>
</comment>
<dbReference type="InterPro" id="IPR014729">
    <property type="entry name" value="Rossmann-like_a/b/a_fold"/>
</dbReference>
<evidence type="ECO:0000256" key="2">
    <source>
        <dbReference type="ARBA" id="ARBA00022723"/>
    </source>
</evidence>
<dbReference type="InterPro" id="IPR000924">
    <property type="entry name" value="Glu/Gln-tRNA-synth"/>
</dbReference>
<dbReference type="Proteomes" id="UP001165367">
    <property type="component" value="Unassembled WGS sequence"/>
</dbReference>
<keyword evidence="11" id="KW-1185">Reference proteome</keyword>
<keyword evidence="8" id="KW-0812">Transmembrane</keyword>
<accession>A0ABS9KTW5</accession>
<dbReference type="Gene3D" id="3.40.50.620">
    <property type="entry name" value="HUPs"/>
    <property type="match status" value="1"/>
</dbReference>
<feature type="domain" description="Glutamyl/glutaminyl-tRNA synthetase class Ib catalytic" evidence="9">
    <location>
        <begin position="5"/>
        <end position="116"/>
    </location>
</feature>
<gene>
    <name evidence="10" type="ORF">LZZ85_15865</name>
</gene>
<proteinExistence type="inferred from homology"/>
<evidence type="ECO:0000259" key="9">
    <source>
        <dbReference type="Pfam" id="PF00749"/>
    </source>
</evidence>
<comment type="caution">
    <text evidence="10">The sequence shown here is derived from an EMBL/GenBank/DDBJ whole genome shotgun (WGS) entry which is preliminary data.</text>
</comment>
<evidence type="ECO:0000256" key="4">
    <source>
        <dbReference type="ARBA" id="ARBA00022833"/>
    </source>
</evidence>
<dbReference type="PROSITE" id="PS00178">
    <property type="entry name" value="AA_TRNA_LIGASE_I"/>
    <property type="match status" value="1"/>
</dbReference>
<evidence type="ECO:0000256" key="1">
    <source>
        <dbReference type="ARBA" id="ARBA00022598"/>
    </source>
</evidence>
<evidence type="ECO:0000313" key="11">
    <source>
        <dbReference type="Proteomes" id="UP001165367"/>
    </source>
</evidence>
<evidence type="ECO:0000256" key="6">
    <source>
        <dbReference type="ARBA" id="ARBA00023146"/>
    </source>
</evidence>
<keyword evidence="7" id="KW-0648">Protein biosynthesis</keyword>
<dbReference type="GO" id="GO:0016874">
    <property type="term" value="F:ligase activity"/>
    <property type="evidence" value="ECO:0007669"/>
    <property type="project" value="UniProtKB-KW"/>
</dbReference>
<evidence type="ECO:0000256" key="5">
    <source>
        <dbReference type="ARBA" id="ARBA00022840"/>
    </source>
</evidence>
<keyword evidence="2" id="KW-0479">Metal-binding</keyword>
<keyword evidence="8" id="KW-0472">Membrane</keyword>
<organism evidence="10 11">
    <name type="scientific">Terrimonas ginsenosidimutans</name>
    <dbReference type="NCBI Taxonomy" id="2908004"/>
    <lineage>
        <taxon>Bacteria</taxon>
        <taxon>Pseudomonadati</taxon>
        <taxon>Bacteroidota</taxon>
        <taxon>Chitinophagia</taxon>
        <taxon>Chitinophagales</taxon>
        <taxon>Chitinophagaceae</taxon>
        <taxon>Terrimonas</taxon>
    </lineage>
</organism>
<reference evidence="10" key="1">
    <citation type="submission" date="2022-01" db="EMBL/GenBank/DDBJ databases">
        <authorList>
            <person name="Jo J.-H."/>
            <person name="Im W.-T."/>
        </authorList>
    </citation>
    <scope>NUCLEOTIDE SEQUENCE</scope>
    <source>
        <strain evidence="10">NA20</strain>
    </source>
</reference>
<dbReference type="Pfam" id="PF00749">
    <property type="entry name" value="tRNA-synt_1c"/>
    <property type="match status" value="2"/>
</dbReference>
<keyword evidence="8" id="KW-1133">Transmembrane helix</keyword>
<dbReference type="PANTHER" id="PTHR43311:SF1">
    <property type="entry name" value="GLUTAMYL-Q TRNA(ASP) SYNTHETASE"/>
    <property type="match status" value="1"/>
</dbReference>
<keyword evidence="5 7" id="KW-0067">ATP-binding</keyword>
<dbReference type="InterPro" id="IPR049940">
    <property type="entry name" value="GluQ/Sye"/>
</dbReference>
<evidence type="ECO:0000256" key="8">
    <source>
        <dbReference type="SAM" id="Phobius"/>
    </source>
</evidence>
<dbReference type="PRINTS" id="PR00987">
    <property type="entry name" value="TRNASYNTHGLU"/>
</dbReference>
<name>A0ABS9KTW5_9BACT</name>
<dbReference type="SUPFAM" id="SSF52374">
    <property type="entry name" value="Nucleotidylyl transferase"/>
    <property type="match status" value="1"/>
</dbReference>
<feature type="domain" description="Glutamyl/glutaminyl-tRNA synthetase class Ib catalytic" evidence="9">
    <location>
        <begin position="166"/>
        <end position="268"/>
    </location>
</feature>
<protein>
    <submittedName>
        <fullName evidence="10">Glutamate--tRNA ligase family protein</fullName>
    </submittedName>
</protein>
<evidence type="ECO:0000256" key="7">
    <source>
        <dbReference type="RuleBase" id="RU363037"/>
    </source>
</evidence>
<keyword evidence="1 7" id="KW-0436">Ligase</keyword>
<keyword evidence="6 7" id="KW-0030">Aminoacyl-tRNA synthetase</keyword>
<keyword evidence="4" id="KW-0862">Zinc</keyword>